<accession>A0ABV5I895</accession>
<dbReference type="RefSeq" id="WP_189646670.1">
    <property type="nucleotide sequence ID" value="NZ_BMRC01000003.1"/>
</dbReference>
<keyword evidence="1" id="KW-0472">Membrane</keyword>
<evidence type="ECO:0000256" key="1">
    <source>
        <dbReference type="SAM" id="Phobius"/>
    </source>
</evidence>
<evidence type="ECO:0000313" key="2">
    <source>
        <dbReference type="EMBL" id="MFB9200760.1"/>
    </source>
</evidence>
<proteinExistence type="predicted"/>
<dbReference type="PANTHER" id="PTHR37314">
    <property type="entry name" value="SLR0142 PROTEIN"/>
    <property type="match status" value="1"/>
</dbReference>
<feature type="transmembrane region" description="Helical" evidence="1">
    <location>
        <begin position="96"/>
        <end position="115"/>
    </location>
</feature>
<reference evidence="2 3" key="1">
    <citation type="submission" date="2024-09" db="EMBL/GenBank/DDBJ databases">
        <authorList>
            <person name="Sun Q."/>
            <person name="Mori K."/>
        </authorList>
    </citation>
    <scope>NUCLEOTIDE SEQUENCE [LARGE SCALE GENOMIC DNA]</scope>
    <source>
        <strain evidence="2 3">CCM 3426</strain>
    </source>
</reference>
<name>A0ABV5I895_9ACTN</name>
<gene>
    <name evidence="2" type="ORF">ACFFV7_06110</name>
</gene>
<dbReference type="InterPro" id="IPR010699">
    <property type="entry name" value="DUF1275"/>
</dbReference>
<dbReference type="EMBL" id="JBHMEI010000003">
    <property type="protein sequence ID" value="MFB9200760.1"/>
    <property type="molecule type" value="Genomic_DNA"/>
</dbReference>
<keyword evidence="3" id="KW-1185">Reference proteome</keyword>
<feature type="transmembrane region" description="Helical" evidence="1">
    <location>
        <begin position="58"/>
        <end position="76"/>
    </location>
</feature>
<keyword evidence="1" id="KW-1133">Transmembrane helix</keyword>
<protein>
    <submittedName>
        <fullName evidence="2">YoaK family protein</fullName>
    </submittedName>
</protein>
<dbReference type="PANTHER" id="PTHR37314:SF4">
    <property type="entry name" value="UPF0700 TRANSMEMBRANE PROTEIN YOAK"/>
    <property type="match status" value="1"/>
</dbReference>
<feature type="transmembrane region" description="Helical" evidence="1">
    <location>
        <begin position="196"/>
        <end position="214"/>
    </location>
</feature>
<feature type="transmembrane region" description="Helical" evidence="1">
    <location>
        <begin position="169"/>
        <end position="190"/>
    </location>
</feature>
<sequence length="223" mass="22040">MRFGPFSMVALALAAGAVDALSFLALGQVFTANMSGNLVLLGLALGTGDTSHIIRSGVSLAAFCLGLALGFTLLGRAPPGRDVPSSREPGVPARPLAVLLAELALLLVVAAGWTARALPGPALIAASGTAMGLQSAVTRWAGGPGLSTTYVTGTLTSLAGRMVGPHSGVLRPLAVVVSVTAGAVVGAAALCLHAAVAPFAAPVMVAAAIAAWPLSARGPRRPR</sequence>
<keyword evidence="1" id="KW-0812">Transmembrane</keyword>
<evidence type="ECO:0000313" key="3">
    <source>
        <dbReference type="Proteomes" id="UP001589647"/>
    </source>
</evidence>
<dbReference type="Proteomes" id="UP001589647">
    <property type="component" value="Unassembled WGS sequence"/>
</dbReference>
<organism evidence="2 3">
    <name type="scientific">Nonomuraea spiralis</name>
    <dbReference type="NCBI Taxonomy" id="46182"/>
    <lineage>
        <taxon>Bacteria</taxon>
        <taxon>Bacillati</taxon>
        <taxon>Actinomycetota</taxon>
        <taxon>Actinomycetes</taxon>
        <taxon>Streptosporangiales</taxon>
        <taxon>Streptosporangiaceae</taxon>
        <taxon>Nonomuraea</taxon>
    </lineage>
</organism>
<comment type="caution">
    <text evidence="2">The sequence shown here is derived from an EMBL/GenBank/DDBJ whole genome shotgun (WGS) entry which is preliminary data.</text>
</comment>
<dbReference type="Pfam" id="PF06912">
    <property type="entry name" value="DUF1275"/>
    <property type="match status" value="1"/>
</dbReference>